<feature type="domain" description="Pirin C-terminal" evidence="5">
    <location>
        <begin position="208"/>
        <end position="305"/>
    </location>
</feature>
<evidence type="ECO:0000313" key="7">
    <source>
        <dbReference type="Proteomes" id="UP000243077"/>
    </source>
</evidence>
<comment type="similarity">
    <text evidence="1 3">Belongs to the pirin family.</text>
</comment>
<evidence type="ECO:0000256" key="1">
    <source>
        <dbReference type="ARBA" id="ARBA00008416"/>
    </source>
</evidence>
<feature type="binding site" evidence="2">
    <location>
        <position position="139"/>
    </location>
    <ligand>
        <name>Fe cation</name>
        <dbReference type="ChEBI" id="CHEBI:24875"/>
    </ligand>
</feature>
<dbReference type="InterPro" id="IPR003829">
    <property type="entry name" value="Pirin_N_dom"/>
</dbReference>
<dbReference type="GO" id="GO:0046872">
    <property type="term" value="F:metal ion binding"/>
    <property type="evidence" value="ECO:0007669"/>
    <property type="project" value="UniProtKB-KW"/>
</dbReference>
<dbReference type="CDD" id="cd02909">
    <property type="entry name" value="cupin_pirin_N"/>
    <property type="match status" value="1"/>
</dbReference>
<dbReference type="CDD" id="cd02247">
    <property type="entry name" value="cupin_pirin_C"/>
    <property type="match status" value="1"/>
</dbReference>
<dbReference type="OrthoDB" id="9780903at2"/>
<keyword evidence="2" id="KW-0408">Iron</keyword>
<gene>
    <name evidence="6" type="ORF">C3B54_1133</name>
</gene>
<dbReference type="InterPro" id="IPR012093">
    <property type="entry name" value="Pirin"/>
</dbReference>
<dbReference type="KEGG" id="psai:C3B54_1133"/>
<feature type="binding site" evidence="2">
    <location>
        <position position="93"/>
    </location>
    <ligand>
        <name>Fe cation</name>
        <dbReference type="ChEBI" id="CHEBI:24875"/>
    </ligand>
</feature>
<dbReference type="Pfam" id="PF05726">
    <property type="entry name" value="Pirin_C"/>
    <property type="match status" value="1"/>
</dbReference>
<dbReference type="Proteomes" id="UP000243077">
    <property type="component" value="Chromosome"/>
</dbReference>
<accession>A0A2L2BMZ8</accession>
<proteinExistence type="inferred from homology"/>
<dbReference type="Pfam" id="PF02678">
    <property type="entry name" value="Pirin"/>
    <property type="match status" value="1"/>
</dbReference>
<feature type="binding site" evidence="2">
    <location>
        <position position="95"/>
    </location>
    <ligand>
        <name>Fe cation</name>
        <dbReference type="ChEBI" id="CHEBI:24875"/>
    </ligand>
</feature>
<dbReference type="InterPro" id="IPR014710">
    <property type="entry name" value="RmlC-like_jellyroll"/>
</dbReference>
<keyword evidence="7" id="KW-1185">Reference proteome</keyword>
<evidence type="ECO:0000256" key="3">
    <source>
        <dbReference type="RuleBase" id="RU003457"/>
    </source>
</evidence>
<feature type="binding site" evidence="2">
    <location>
        <position position="137"/>
    </location>
    <ligand>
        <name>Fe cation</name>
        <dbReference type="ChEBI" id="CHEBI:24875"/>
    </ligand>
</feature>
<evidence type="ECO:0000256" key="2">
    <source>
        <dbReference type="PIRSR" id="PIRSR006232-1"/>
    </source>
</evidence>
<dbReference type="PANTHER" id="PTHR13903:SF8">
    <property type="entry name" value="PIRIN"/>
    <property type="match status" value="1"/>
</dbReference>
<comment type="cofactor">
    <cofactor evidence="2">
        <name>Fe cation</name>
        <dbReference type="ChEBI" id="CHEBI:24875"/>
    </cofactor>
    <text evidence="2">Binds 1 Fe cation per subunit.</text>
</comment>
<evidence type="ECO:0000259" key="5">
    <source>
        <dbReference type="Pfam" id="PF05726"/>
    </source>
</evidence>
<dbReference type="InterPro" id="IPR011051">
    <property type="entry name" value="RmlC_Cupin_sf"/>
</dbReference>
<dbReference type="SUPFAM" id="SSF51182">
    <property type="entry name" value="RmlC-like cupins"/>
    <property type="match status" value="1"/>
</dbReference>
<evidence type="ECO:0000313" key="6">
    <source>
        <dbReference type="EMBL" id="AVG23043.1"/>
    </source>
</evidence>
<dbReference type="AlphaFoldDB" id="A0A2L2BMZ8"/>
<protein>
    <submittedName>
        <fullName evidence="6">Redox-sensitive bicupin YhaK</fullName>
    </submittedName>
</protein>
<dbReference type="PANTHER" id="PTHR13903">
    <property type="entry name" value="PIRIN-RELATED"/>
    <property type="match status" value="1"/>
</dbReference>
<dbReference type="Gene3D" id="2.60.120.10">
    <property type="entry name" value="Jelly Rolls"/>
    <property type="match status" value="2"/>
</dbReference>
<sequence>MIRTIQATFWEVGYTSRTDVGEPPVNGSTAISIPSAGPVVTSPREVPLGGLRTMTVRRTLPSRHRTTIGPWCFLDHYGPDPVSVTGGMQVAPHPHTGLQTVSWLFEGAIHHRDSTGSDALVQPGELHLMTAGHGIQHSEISTPETTTLHGVQLWVAMPDSHRDQPPHFDVRASLAADVGGAKVQLITGQLPDVGVVDAPHYWPMVAAQIDLPAGHTLTLRVDSSFEHGLLVDHGELELQGEVVSEHHLGYLPTGSDTLTMTSGDTFTRVILIGGQPFEEELVMWWNFVGRTHEDVEAARTQWQEGLADGSHRFGHLDHMVALPAPEMPSVRLKARPSGSKAR</sequence>
<dbReference type="InterPro" id="IPR008778">
    <property type="entry name" value="Pirin_C_dom"/>
</dbReference>
<feature type="domain" description="Pirin N-terminal" evidence="4">
    <location>
        <begin position="55"/>
        <end position="155"/>
    </location>
</feature>
<organism evidence="6 7">
    <name type="scientific">Pontimonas salivibrio</name>
    <dbReference type="NCBI Taxonomy" id="1159327"/>
    <lineage>
        <taxon>Bacteria</taxon>
        <taxon>Bacillati</taxon>
        <taxon>Actinomycetota</taxon>
        <taxon>Actinomycetes</taxon>
        <taxon>Micrococcales</taxon>
        <taxon>Microbacteriaceae</taxon>
        <taxon>Pontimonas</taxon>
    </lineage>
</organism>
<keyword evidence="2" id="KW-0479">Metal-binding</keyword>
<reference evidence="6 7" key="1">
    <citation type="submission" date="2018-02" db="EMBL/GenBank/DDBJ databases">
        <title>Complete genome of the streamlined marine actinobacterium Pontimonas salivibrio CL-TW6 adapted to coastal planktonic lifestype.</title>
        <authorList>
            <person name="Cho B.C."/>
            <person name="Hardies S.C."/>
            <person name="Jang G.I."/>
            <person name="Hwang C.Y."/>
        </authorList>
    </citation>
    <scope>NUCLEOTIDE SEQUENCE [LARGE SCALE GENOMIC DNA]</scope>
    <source>
        <strain evidence="6 7">CL-TW6</strain>
    </source>
</reference>
<dbReference type="EMBL" id="CP026923">
    <property type="protein sequence ID" value="AVG23043.1"/>
    <property type="molecule type" value="Genomic_DNA"/>
</dbReference>
<dbReference type="PIRSF" id="PIRSF006232">
    <property type="entry name" value="Pirin"/>
    <property type="match status" value="1"/>
</dbReference>
<evidence type="ECO:0000259" key="4">
    <source>
        <dbReference type="Pfam" id="PF02678"/>
    </source>
</evidence>
<name>A0A2L2BMZ8_9MICO</name>